<dbReference type="EMBL" id="CM010636">
    <property type="protein sequence ID" value="RID46304.1"/>
    <property type="molecule type" value="Genomic_DNA"/>
</dbReference>
<reference evidence="1 2" key="1">
    <citation type="submission" date="2018-06" db="EMBL/GenBank/DDBJ databases">
        <title>WGS assembly of Brassica rapa FPsc.</title>
        <authorList>
            <person name="Bowman J."/>
            <person name="Kohchi T."/>
            <person name="Yamato K."/>
            <person name="Jenkins J."/>
            <person name="Shu S."/>
            <person name="Ishizaki K."/>
            <person name="Yamaoka S."/>
            <person name="Nishihama R."/>
            <person name="Nakamura Y."/>
            <person name="Berger F."/>
            <person name="Adam C."/>
            <person name="Aki S."/>
            <person name="Althoff F."/>
            <person name="Araki T."/>
            <person name="Arteaga-Vazquez M."/>
            <person name="Balasubrmanian S."/>
            <person name="Bauer D."/>
            <person name="Boehm C."/>
            <person name="Briginshaw L."/>
            <person name="Caballero-Perez J."/>
            <person name="Catarino B."/>
            <person name="Chen F."/>
            <person name="Chiyoda S."/>
            <person name="Chovatia M."/>
            <person name="Davies K."/>
            <person name="Delmans M."/>
            <person name="Demura T."/>
            <person name="Dierschke T."/>
            <person name="Dolan L."/>
            <person name="Dorantes-Acosta A."/>
            <person name="Eklund D."/>
            <person name="Florent S."/>
            <person name="Flores-Sandoval E."/>
            <person name="Fujiyama A."/>
            <person name="Fukuzawa H."/>
            <person name="Galik B."/>
            <person name="Grimanelli D."/>
            <person name="Grimwood J."/>
            <person name="Grossniklaus U."/>
            <person name="Hamada T."/>
            <person name="Haseloff J."/>
            <person name="Hetherington A."/>
            <person name="Higo A."/>
            <person name="Hirakawa Y."/>
            <person name="Hundley H."/>
            <person name="Ikeda Y."/>
            <person name="Inoue K."/>
            <person name="Inoue S."/>
            <person name="Ishida S."/>
            <person name="Jia Q."/>
            <person name="Kakita M."/>
            <person name="Kanazawa T."/>
            <person name="Kawai Y."/>
            <person name="Kawashima T."/>
            <person name="Kennedy M."/>
            <person name="Kinose K."/>
            <person name="Kinoshita T."/>
            <person name="Kohara Y."/>
            <person name="Koide E."/>
            <person name="Komatsu K."/>
            <person name="Kopischke S."/>
            <person name="Kubo M."/>
            <person name="Kyozuka J."/>
            <person name="Lagercrantz U."/>
            <person name="Lin S."/>
            <person name="Lindquist E."/>
            <person name="Lipzen A."/>
            <person name="Lu C."/>
            <person name="Luna E."/>
            <person name="Martienssen R."/>
            <person name="Minamino N."/>
            <person name="Mizutani M."/>
            <person name="Mizutani M."/>
            <person name="Mochizuki N."/>
            <person name="Monte I."/>
            <person name="Mosher R."/>
            <person name="Nagasaki H."/>
            <person name="Nakagami H."/>
            <person name="Naramoto S."/>
            <person name="Nishitani K."/>
            <person name="Ohtani M."/>
            <person name="Okamoto T."/>
            <person name="Okumura M."/>
            <person name="Phillips J."/>
            <person name="Pollak B."/>
            <person name="Reinders A."/>
            <person name="Roevekamp M."/>
            <person name="Sano R."/>
            <person name="Sawa S."/>
            <person name="Schmid M."/>
            <person name="Shirakawa M."/>
            <person name="Solano R."/>
            <person name="Spunde A."/>
            <person name="Suetsugu N."/>
            <person name="Sugano S."/>
            <person name="Sugiyama A."/>
            <person name="Sun R."/>
            <person name="Suzuki Y."/>
            <person name="Takenaka M."/>
            <person name="Takezawa D."/>
            <person name="Tomogane H."/>
            <person name="Tsuzuki M."/>
            <person name="Ueda T."/>
            <person name="Umeda M."/>
            <person name="Ward J."/>
            <person name="Watanabe Y."/>
            <person name="Yazaki K."/>
            <person name="Yokoyama R."/>
            <person name="Yoshitake Y."/>
            <person name="Yotsui I."/>
            <person name="Zachgo S."/>
            <person name="Schmutz J."/>
        </authorList>
    </citation>
    <scope>NUCLEOTIDE SEQUENCE [LARGE SCALE GENOMIC DNA]</scope>
    <source>
        <strain evidence="2">cv. B-3</strain>
    </source>
</reference>
<protein>
    <submittedName>
        <fullName evidence="1">Uncharacterized protein</fullName>
    </submittedName>
</protein>
<sequence length="92" mass="10415">MSYSYCSTDENNDLGSPISFSPELYLSHPPYRRASMTGGDLNRDALNLHCDGGVRLRVPANDPHSNHDRDSPWCSCISPYPWRFRVSSSHPF</sequence>
<dbReference type="Proteomes" id="UP000264353">
    <property type="component" value="Chromosome A9"/>
</dbReference>
<organism evidence="1 2">
    <name type="scientific">Brassica campestris</name>
    <name type="common">Field mustard</name>
    <dbReference type="NCBI Taxonomy" id="3711"/>
    <lineage>
        <taxon>Eukaryota</taxon>
        <taxon>Viridiplantae</taxon>
        <taxon>Streptophyta</taxon>
        <taxon>Embryophyta</taxon>
        <taxon>Tracheophyta</taxon>
        <taxon>Spermatophyta</taxon>
        <taxon>Magnoliopsida</taxon>
        <taxon>eudicotyledons</taxon>
        <taxon>Gunneridae</taxon>
        <taxon>Pentapetalae</taxon>
        <taxon>rosids</taxon>
        <taxon>malvids</taxon>
        <taxon>Brassicales</taxon>
        <taxon>Brassicaceae</taxon>
        <taxon>Brassiceae</taxon>
        <taxon>Brassica</taxon>
    </lineage>
</organism>
<proteinExistence type="predicted"/>
<accession>A0A397Y3P7</accession>
<dbReference type="AlphaFoldDB" id="A0A397Y3P7"/>
<evidence type="ECO:0000313" key="2">
    <source>
        <dbReference type="Proteomes" id="UP000264353"/>
    </source>
</evidence>
<gene>
    <name evidence="1" type="ORF">BRARA_I02976</name>
</gene>
<name>A0A397Y3P7_BRACM</name>
<evidence type="ECO:0000313" key="1">
    <source>
        <dbReference type="EMBL" id="RID46304.1"/>
    </source>
</evidence>